<dbReference type="InterPro" id="IPR006330">
    <property type="entry name" value="Ado/ade_deaminase"/>
</dbReference>
<dbReference type="GO" id="GO:0006154">
    <property type="term" value="P:adenosine catabolic process"/>
    <property type="evidence" value="ECO:0007669"/>
    <property type="project" value="TreeGrafter"/>
</dbReference>
<proteinExistence type="inferred from homology"/>
<dbReference type="PANTHER" id="PTHR11409">
    <property type="entry name" value="ADENOSINE DEAMINASE"/>
    <property type="match status" value="1"/>
</dbReference>
<sequence length="364" mass="39794">MSDIAGPAAAAFSSLDAAQIQFLQSLPKAELHAHLNGSIPISVLQELAAERASSSSSSSGSSSSESISDELVLSGIQKLLKGVTLDKIDDFFTLFPAIYALTSTPDALRRATRAVLRTFLDVSDPSLNPNPYPQCSYLELRTTPRQNTHMDREIYLRCVLEEVETYPPSRAGLIVSIDRKMGEETVKEILHLAMKLKKEGRRVVGLDLCGDPTAGDMGVLEPYFLEAKKAGLGVTLHIAETTQNTPEETLKLLSYNPDRLGHATFLNEETISIVLQKKMCIEICLSSNLLCKTVPTLESHHIHQYLKAGHPIAISSDDILPFRTSLLAEYALLLAKPPYGLGLTEDQVRTVAEMSLKARFGSSE</sequence>
<feature type="domain" description="Adenosine deaminase" evidence="8">
    <location>
        <begin position="27"/>
        <end position="360"/>
    </location>
</feature>
<dbReference type="Gene3D" id="3.20.20.140">
    <property type="entry name" value="Metal-dependent hydrolases"/>
    <property type="match status" value="1"/>
</dbReference>
<evidence type="ECO:0000256" key="1">
    <source>
        <dbReference type="ARBA" id="ARBA00001947"/>
    </source>
</evidence>
<evidence type="ECO:0000256" key="3">
    <source>
        <dbReference type="ARBA" id="ARBA00022723"/>
    </source>
</evidence>
<evidence type="ECO:0000256" key="7">
    <source>
        <dbReference type="ARBA" id="ARBA00048787"/>
    </source>
</evidence>
<evidence type="ECO:0000256" key="6">
    <source>
        <dbReference type="ARBA" id="ARBA00023080"/>
    </source>
</evidence>
<keyword evidence="4" id="KW-0378">Hydrolase</keyword>
<dbReference type="PANTHER" id="PTHR11409:SF42">
    <property type="entry name" value="ADENOSINE DEAMINASE-LIKE PROTEIN"/>
    <property type="match status" value="1"/>
</dbReference>
<evidence type="ECO:0000313" key="9">
    <source>
        <dbReference type="EMBL" id="KAF4613514.1"/>
    </source>
</evidence>
<dbReference type="Proteomes" id="UP000521872">
    <property type="component" value="Unassembled WGS sequence"/>
</dbReference>
<accession>A0A8H4VMQ4</accession>
<dbReference type="InterPro" id="IPR032466">
    <property type="entry name" value="Metal_Hydrolase"/>
</dbReference>
<organism evidence="9 10">
    <name type="scientific">Agrocybe pediades</name>
    <dbReference type="NCBI Taxonomy" id="84607"/>
    <lineage>
        <taxon>Eukaryota</taxon>
        <taxon>Fungi</taxon>
        <taxon>Dikarya</taxon>
        <taxon>Basidiomycota</taxon>
        <taxon>Agaricomycotina</taxon>
        <taxon>Agaricomycetes</taxon>
        <taxon>Agaricomycetidae</taxon>
        <taxon>Agaricales</taxon>
        <taxon>Agaricineae</taxon>
        <taxon>Strophariaceae</taxon>
        <taxon>Agrocybe</taxon>
    </lineage>
</organism>
<dbReference type="GO" id="GO:0009117">
    <property type="term" value="P:nucleotide metabolic process"/>
    <property type="evidence" value="ECO:0007669"/>
    <property type="project" value="UniProtKB-KW"/>
</dbReference>
<evidence type="ECO:0000256" key="2">
    <source>
        <dbReference type="ARBA" id="ARBA00006676"/>
    </source>
</evidence>
<evidence type="ECO:0000256" key="5">
    <source>
        <dbReference type="ARBA" id="ARBA00022833"/>
    </source>
</evidence>
<evidence type="ECO:0000313" key="10">
    <source>
        <dbReference type="Proteomes" id="UP000521872"/>
    </source>
</evidence>
<gene>
    <name evidence="9" type="ORF">D9613_008167</name>
</gene>
<dbReference type="GO" id="GO:0046103">
    <property type="term" value="P:inosine biosynthetic process"/>
    <property type="evidence" value="ECO:0007669"/>
    <property type="project" value="TreeGrafter"/>
</dbReference>
<name>A0A8H4VMQ4_9AGAR</name>
<dbReference type="GO" id="GO:0004000">
    <property type="term" value="F:adenosine deaminase activity"/>
    <property type="evidence" value="ECO:0007669"/>
    <property type="project" value="TreeGrafter"/>
</dbReference>
<reference evidence="9 10" key="1">
    <citation type="submission" date="2019-12" db="EMBL/GenBank/DDBJ databases">
        <authorList>
            <person name="Floudas D."/>
            <person name="Bentzer J."/>
            <person name="Ahren D."/>
            <person name="Johansson T."/>
            <person name="Persson P."/>
            <person name="Tunlid A."/>
        </authorList>
    </citation>
    <scope>NUCLEOTIDE SEQUENCE [LARGE SCALE GENOMIC DNA]</scope>
    <source>
        <strain evidence="9 10">CBS 102.39</strain>
    </source>
</reference>
<dbReference type="SUPFAM" id="SSF51556">
    <property type="entry name" value="Metallo-dependent hydrolases"/>
    <property type="match status" value="1"/>
</dbReference>
<comment type="cofactor">
    <cofactor evidence="1">
        <name>Zn(2+)</name>
        <dbReference type="ChEBI" id="CHEBI:29105"/>
    </cofactor>
</comment>
<dbReference type="InterPro" id="IPR001365">
    <property type="entry name" value="A_deaminase_dom"/>
</dbReference>
<dbReference type="EMBL" id="JAACJL010000045">
    <property type="protein sequence ID" value="KAF4613514.1"/>
    <property type="molecule type" value="Genomic_DNA"/>
</dbReference>
<dbReference type="Pfam" id="PF00962">
    <property type="entry name" value="A_deaminase"/>
    <property type="match status" value="1"/>
</dbReference>
<evidence type="ECO:0000259" key="8">
    <source>
        <dbReference type="Pfam" id="PF00962"/>
    </source>
</evidence>
<comment type="catalytic activity">
    <reaction evidence="7">
        <text>N(6)-methyl-AMP + H2O + H(+) = IMP + methylamine</text>
        <dbReference type="Rhea" id="RHEA:16001"/>
        <dbReference type="ChEBI" id="CHEBI:15377"/>
        <dbReference type="ChEBI" id="CHEBI:15378"/>
        <dbReference type="ChEBI" id="CHEBI:58053"/>
        <dbReference type="ChEBI" id="CHEBI:59338"/>
        <dbReference type="ChEBI" id="CHEBI:144842"/>
    </reaction>
    <physiologicalReaction direction="left-to-right" evidence="7">
        <dbReference type="Rhea" id="RHEA:16002"/>
    </physiologicalReaction>
</comment>
<dbReference type="AlphaFoldDB" id="A0A8H4VMQ4"/>
<keyword evidence="10" id="KW-1185">Reference proteome</keyword>
<comment type="similarity">
    <text evidence="2">Belongs to the metallo-dependent hydrolases superfamily. Adenosine and AMP deaminases family.</text>
</comment>
<keyword evidence="3" id="KW-0479">Metal-binding</keyword>
<comment type="caution">
    <text evidence="9">The sequence shown here is derived from an EMBL/GenBank/DDBJ whole genome shotgun (WGS) entry which is preliminary data.</text>
</comment>
<keyword evidence="6" id="KW-0546">Nucleotide metabolism</keyword>
<protein>
    <recommendedName>
        <fullName evidence="8">Adenosine deaminase domain-containing protein</fullName>
    </recommendedName>
</protein>
<evidence type="ECO:0000256" key="4">
    <source>
        <dbReference type="ARBA" id="ARBA00022801"/>
    </source>
</evidence>
<keyword evidence="5" id="KW-0862">Zinc</keyword>
<dbReference type="GO" id="GO:0046872">
    <property type="term" value="F:metal ion binding"/>
    <property type="evidence" value="ECO:0007669"/>
    <property type="project" value="UniProtKB-KW"/>
</dbReference>